<sequence>MTLPACKRENLLSVVLSLITLLLVSNLAHPKPISSANLTTVKDTLQSSRLSFSGRVKSPTAAGSTHVWIYTTDAAEANSIDTAGLKVGDLVTIGGTNEYEIASIVDGDEFTVTTTLDAGDADDTDTIFLLSTPQHVITFNTATAIADGFFRVLIPAASSNQNDSIPDSTGFDFGGTVDITASPSAGYTFSNNAATVSGGTGCTAPANYHCMEFHYSGAGAINTPIQLTIGAVTGVNTPIAPAPVSGHSLGEADTYTVIVQNFSAGADPATATATDQTQAKIGVIESVRVTATVDPSITFTITGIASGANPCGTGATNQTDVDTSTGVNAPLAVPFGTLSLNTFKDAAHLLTVSTNAVNGYTVTAQENDQLGKDGGTTPFIADTSGDNGTADEITSDTWDTAAAHPGFGYTLKSVNLATVPFDSTGATFNTRRFPSIADPDSPLVATIMSSTGTSDAHTANVCYRVSVAATQAAGDYENQITYTATASF</sequence>
<reference evidence="1 2" key="1">
    <citation type="journal article" date="2015" name="Nature">
        <title>rRNA introns, odd ribosomes, and small enigmatic genomes across a large radiation of phyla.</title>
        <authorList>
            <person name="Brown C.T."/>
            <person name="Hug L.A."/>
            <person name="Thomas B.C."/>
            <person name="Sharon I."/>
            <person name="Castelle C.J."/>
            <person name="Singh A."/>
            <person name="Wilkins M.J."/>
            <person name="Williams K.H."/>
            <person name="Banfield J.F."/>
        </authorList>
    </citation>
    <scope>NUCLEOTIDE SEQUENCE [LARGE SCALE GENOMIC DNA]</scope>
</reference>
<evidence type="ECO:0000313" key="1">
    <source>
        <dbReference type="EMBL" id="KKT72792.1"/>
    </source>
</evidence>
<proteinExistence type="predicted"/>
<dbReference type="EMBL" id="LCJG01000025">
    <property type="protein sequence ID" value="KKT72792.1"/>
    <property type="molecule type" value="Genomic_DNA"/>
</dbReference>
<gene>
    <name evidence="1" type="ORF">UW68_C0025G0007</name>
</gene>
<dbReference type="AlphaFoldDB" id="A0A0G1LVF4"/>
<dbReference type="Proteomes" id="UP000034835">
    <property type="component" value="Unassembled WGS sequence"/>
</dbReference>
<accession>A0A0G1LVF4</accession>
<organism evidence="1 2">
    <name type="scientific">Candidatus Collierbacteria bacterium GW2011_GWB1_44_6</name>
    <dbReference type="NCBI Taxonomy" id="1618384"/>
    <lineage>
        <taxon>Bacteria</taxon>
        <taxon>Candidatus Collieribacteriota</taxon>
    </lineage>
</organism>
<comment type="caution">
    <text evidence="1">The sequence shown here is derived from an EMBL/GenBank/DDBJ whole genome shotgun (WGS) entry which is preliminary data.</text>
</comment>
<name>A0A0G1LVF4_9BACT</name>
<protein>
    <submittedName>
        <fullName evidence="1">Uncharacterized protein</fullName>
    </submittedName>
</protein>
<evidence type="ECO:0000313" key="2">
    <source>
        <dbReference type="Proteomes" id="UP000034835"/>
    </source>
</evidence>
<dbReference type="STRING" id="1618384.UW68_C0025G0007"/>